<dbReference type="HOGENOM" id="CLU_1129136_0_0_1"/>
<organism evidence="7 8">
    <name type="scientific">Glarea lozoyensis (strain ATCC 20868 / MF5171)</name>
    <dbReference type="NCBI Taxonomy" id="1116229"/>
    <lineage>
        <taxon>Eukaryota</taxon>
        <taxon>Fungi</taxon>
        <taxon>Dikarya</taxon>
        <taxon>Ascomycota</taxon>
        <taxon>Pezizomycotina</taxon>
        <taxon>Leotiomycetes</taxon>
        <taxon>Helotiales</taxon>
        <taxon>Helotiaceae</taxon>
        <taxon>Glarea</taxon>
    </lineage>
</organism>
<accession>S3EFB1</accession>
<keyword evidence="5" id="KW-0539">Nucleus</keyword>
<dbReference type="GeneID" id="19468079"/>
<dbReference type="RefSeq" id="XP_008076183.1">
    <property type="nucleotide sequence ID" value="XM_008077992.1"/>
</dbReference>
<keyword evidence="4" id="KW-0508">mRNA splicing</keyword>
<dbReference type="GO" id="GO:0005685">
    <property type="term" value="C:U1 snRNP"/>
    <property type="evidence" value="ECO:0007669"/>
    <property type="project" value="TreeGrafter"/>
</dbReference>
<evidence type="ECO:0000256" key="5">
    <source>
        <dbReference type="ARBA" id="ARBA00023242"/>
    </source>
</evidence>
<dbReference type="GO" id="GO:0071004">
    <property type="term" value="C:U2-type prespliceosome"/>
    <property type="evidence" value="ECO:0007669"/>
    <property type="project" value="TreeGrafter"/>
</dbReference>
<dbReference type="STRING" id="1116229.S3EFB1"/>
<proteinExistence type="inferred from homology"/>
<dbReference type="GO" id="GO:0030627">
    <property type="term" value="F:pre-mRNA 5'-splice site binding"/>
    <property type="evidence" value="ECO:0007669"/>
    <property type="project" value="TreeGrafter"/>
</dbReference>
<name>S3EFB1_GLAL2</name>
<comment type="subcellular location">
    <subcellularLocation>
        <location evidence="1">Nucleus</location>
    </subcellularLocation>
</comment>
<dbReference type="SMART" id="SM00386">
    <property type="entry name" value="HAT"/>
    <property type="match status" value="1"/>
</dbReference>
<sequence length="246" mass="29242">MKLIVTVFAYVFKWYSRPFGATVLTEAEVKRPYFHVNELEVPQLTNWRKYLDFEEEEGDYTRTVFLYERCLVTCAFYDEFWFRYARWISAQDGKQEEVRNILGVREPIFICSPYFATERTLQQYAYFEEMSDRVDVARDIHAAILDRMPGHVETIISWSNPALNMLNTMPMAKIHTLHMVVMQHMFSIINNTWQLLRTLNKPSPSSSLDNRQQQQYTQVEMWKIGPAFFNMGRWSKISDFWSGFSG</sequence>
<dbReference type="PANTHER" id="PTHR17204">
    <property type="entry name" value="PRE-MRNA PROCESSING PROTEIN PRP39-RELATED"/>
    <property type="match status" value="1"/>
</dbReference>
<dbReference type="AlphaFoldDB" id="S3EFB1"/>
<evidence type="ECO:0000313" key="7">
    <source>
        <dbReference type="EMBL" id="EPE36868.1"/>
    </source>
</evidence>
<evidence type="ECO:0008006" key="9">
    <source>
        <dbReference type="Google" id="ProtNLM"/>
    </source>
</evidence>
<dbReference type="InterPro" id="IPR003107">
    <property type="entry name" value="HAT"/>
</dbReference>
<dbReference type="KEGG" id="glz:GLAREA_09031"/>
<evidence type="ECO:0000256" key="6">
    <source>
        <dbReference type="ARBA" id="ARBA00038019"/>
    </source>
</evidence>
<keyword evidence="3" id="KW-0677">Repeat</keyword>
<dbReference type="PANTHER" id="PTHR17204:SF5">
    <property type="entry name" value="PRE-MRNA-PROCESSING FACTOR 39"/>
    <property type="match status" value="1"/>
</dbReference>
<keyword evidence="8" id="KW-1185">Reference proteome</keyword>
<dbReference type="GO" id="GO:0000243">
    <property type="term" value="C:commitment complex"/>
    <property type="evidence" value="ECO:0007669"/>
    <property type="project" value="TreeGrafter"/>
</dbReference>
<dbReference type="eggNOG" id="KOG1258">
    <property type="taxonomic scope" value="Eukaryota"/>
</dbReference>
<evidence type="ECO:0000256" key="2">
    <source>
        <dbReference type="ARBA" id="ARBA00022664"/>
    </source>
</evidence>
<dbReference type="GO" id="GO:0000395">
    <property type="term" value="P:mRNA 5'-splice site recognition"/>
    <property type="evidence" value="ECO:0007669"/>
    <property type="project" value="TreeGrafter"/>
</dbReference>
<dbReference type="OrthoDB" id="10265668at2759"/>
<evidence type="ECO:0000256" key="4">
    <source>
        <dbReference type="ARBA" id="ARBA00023187"/>
    </source>
</evidence>
<dbReference type="Gene3D" id="1.25.40.10">
    <property type="entry name" value="Tetratricopeptide repeat domain"/>
    <property type="match status" value="1"/>
</dbReference>
<reference evidence="7 8" key="1">
    <citation type="journal article" date="2013" name="BMC Genomics">
        <title>Genomics-driven discovery of the pneumocandin biosynthetic gene cluster in the fungus Glarea lozoyensis.</title>
        <authorList>
            <person name="Chen L."/>
            <person name="Yue Q."/>
            <person name="Zhang X."/>
            <person name="Xiang M."/>
            <person name="Wang C."/>
            <person name="Li S."/>
            <person name="Che Y."/>
            <person name="Ortiz-Lopez F.J."/>
            <person name="Bills G.F."/>
            <person name="Liu X."/>
            <person name="An Z."/>
        </authorList>
    </citation>
    <scope>NUCLEOTIDE SEQUENCE [LARGE SCALE GENOMIC DNA]</scope>
    <source>
        <strain evidence="8">ATCC 20868 / MF5171</strain>
    </source>
</reference>
<evidence type="ECO:0000256" key="1">
    <source>
        <dbReference type="ARBA" id="ARBA00004123"/>
    </source>
</evidence>
<dbReference type="Proteomes" id="UP000016922">
    <property type="component" value="Unassembled WGS sequence"/>
</dbReference>
<dbReference type="Pfam" id="PF23241">
    <property type="entry name" value="HAT_PRP39_C"/>
    <property type="match status" value="1"/>
</dbReference>
<comment type="similarity">
    <text evidence="6">Belongs to the PRP39 family.</text>
</comment>
<protein>
    <recommendedName>
        <fullName evidence="9">Pre-mRNA-processing factor 39</fullName>
    </recommendedName>
</protein>
<evidence type="ECO:0000256" key="3">
    <source>
        <dbReference type="ARBA" id="ARBA00022737"/>
    </source>
</evidence>
<dbReference type="EMBL" id="KE145352">
    <property type="protein sequence ID" value="EPE36868.1"/>
    <property type="molecule type" value="Genomic_DNA"/>
</dbReference>
<keyword evidence="2" id="KW-0507">mRNA processing</keyword>
<gene>
    <name evidence="7" type="ORF">GLAREA_09031</name>
</gene>
<dbReference type="SUPFAM" id="SSF48452">
    <property type="entry name" value="TPR-like"/>
    <property type="match status" value="1"/>
</dbReference>
<dbReference type="InterPro" id="IPR011990">
    <property type="entry name" value="TPR-like_helical_dom_sf"/>
</dbReference>
<dbReference type="InterPro" id="IPR059164">
    <property type="entry name" value="HAT_PRP39_C"/>
</dbReference>
<evidence type="ECO:0000313" key="8">
    <source>
        <dbReference type="Proteomes" id="UP000016922"/>
    </source>
</evidence>